<protein>
    <recommendedName>
        <fullName evidence="4">DUF2631 domain-containing protein</fullName>
    </recommendedName>
</protein>
<comment type="caution">
    <text evidence="3">The sequence shown here is derived from an EMBL/GenBank/DDBJ whole genome shotgun (WGS) entry which is preliminary data.</text>
</comment>
<accession>A0AAW6R6S3</accession>
<evidence type="ECO:0000256" key="1">
    <source>
        <dbReference type="SAM" id="MobiDB-lite"/>
    </source>
</evidence>
<dbReference type="RefSeq" id="WP_005198746.1">
    <property type="nucleotide sequence ID" value="NZ_CP059694.1"/>
</dbReference>
<evidence type="ECO:0000256" key="2">
    <source>
        <dbReference type="SAM" id="Phobius"/>
    </source>
</evidence>
<sequence>MNEPRSTPALDDQPMAEFDNPDAGRDHPDVRRGVLHHLWEAVSWLLLIGWVNNWFTEKRRTVTAFALAGLLFVYGAWQFIADRRERENDDPEPAP</sequence>
<evidence type="ECO:0008006" key="4">
    <source>
        <dbReference type="Google" id="ProtNLM"/>
    </source>
</evidence>
<keyword evidence="2" id="KW-0472">Membrane</keyword>
<reference evidence="3" key="1">
    <citation type="submission" date="2023-04" db="EMBL/GenBank/DDBJ databases">
        <title>Characterization and analysis of the complete genome of Gordonia rubripertincta 112, the degrader of aromatic and aliphatic compounds.</title>
        <authorList>
            <person name="Frantsuzova E."/>
            <person name="Bogun A."/>
            <person name="Delegan Y."/>
        </authorList>
    </citation>
    <scope>NUCLEOTIDE SEQUENCE</scope>
    <source>
        <strain evidence="3">112</strain>
    </source>
</reference>
<keyword evidence="2" id="KW-0812">Transmembrane</keyword>
<feature type="transmembrane region" description="Helical" evidence="2">
    <location>
        <begin position="62"/>
        <end position="80"/>
    </location>
</feature>
<dbReference type="AlphaFoldDB" id="A0AAW6R6S3"/>
<proteinExistence type="predicted"/>
<feature type="region of interest" description="Disordered" evidence="1">
    <location>
        <begin position="1"/>
        <end position="26"/>
    </location>
</feature>
<gene>
    <name evidence="3" type="ORF">QBL07_01085</name>
</gene>
<feature type="transmembrane region" description="Helical" evidence="2">
    <location>
        <begin position="37"/>
        <end position="55"/>
    </location>
</feature>
<evidence type="ECO:0000313" key="3">
    <source>
        <dbReference type="EMBL" id="MDG6779421.1"/>
    </source>
</evidence>
<name>A0AAW6R6S3_GORRU</name>
<dbReference type="EMBL" id="JARUXG010000001">
    <property type="protein sequence ID" value="MDG6779421.1"/>
    <property type="molecule type" value="Genomic_DNA"/>
</dbReference>
<organism evidence="3">
    <name type="scientific">Gordonia rubripertincta</name>
    <name type="common">Rhodococcus corallinus</name>
    <dbReference type="NCBI Taxonomy" id="36822"/>
    <lineage>
        <taxon>Bacteria</taxon>
        <taxon>Bacillati</taxon>
        <taxon>Actinomycetota</taxon>
        <taxon>Actinomycetes</taxon>
        <taxon>Mycobacteriales</taxon>
        <taxon>Gordoniaceae</taxon>
        <taxon>Gordonia</taxon>
    </lineage>
</organism>
<keyword evidence="2" id="KW-1133">Transmembrane helix</keyword>